<sequence length="98" mass="11329">MFRLRCTTEYTTTVLLSLVACRQPFSLSHVCHWTSFMGSLFFILRSKLPNNGSCPMRNVRWSREVFAGHKHTIKLPHSSLDDTHYTALTIFSRPNAKQ</sequence>
<dbReference type="EMBL" id="ML743603">
    <property type="protein sequence ID" value="KAE8134512.1"/>
    <property type="molecule type" value="Genomic_DNA"/>
</dbReference>
<accession>A0A5N6SIJ8</accession>
<name>A0A5N6SIJ8_ASPPS</name>
<evidence type="ECO:0000313" key="2">
    <source>
        <dbReference type="Proteomes" id="UP000325672"/>
    </source>
</evidence>
<proteinExistence type="predicted"/>
<evidence type="ECO:0000313" key="1">
    <source>
        <dbReference type="EMBL" id="KAE8134512.1"/>
    </source>
</evidence>
<dbReference type="AlphaFoldDB" id="A0A5N6SIJ8"/>
<dbReference type="GeneID" id="43635990"/>
<gene>
    <name evidence="1" type="ORF">BDV38DRAFT_160675</name>
</gene>
<dbReference type="RefSeq" id="XP_031910575.1">
    <property type="nucleotide sequence ID" value="XM_032051780.1"/>
</dbReference>
<dbReference type="PROSITE" id="PS51257">
    <property type="entry name" value="PROKAR_LIPOPROTEIN"/>
    <property type="match status" value="1"/>
</dbReference>
<dbReference type="Proteomes" id="UP000325672">
    <property type="component" value="Unassembled WGS sequence"/>
</dbReference>
<reference evidence="1 2" key="1">
    <citation type="submission" date="2019-04" db="EMBL/GenBank/DDBJ databases">
        <title>Friends and foes A comparative genomics study of 23 Aspergillus species from section Flavi.</title>
        <authorList>
            <consortium name="DOE Joint Genome Institute"/>
            <person name="Kjaerbolling I."/>
            <person name="Vesth T."/>
            <person name="Frisvad J.C."/>
            <person name="Nybo J.L."/>
            <person name="Theobald S."/>
            <person name="Kildgaard S."/>
            <person name="Isbrandt T."/>
            <person name="Kuo A."/>
            <person name="Sato A."/>
            <person name="Lyhne E.K."/>
            <person name="Kogle M.E."/>
            <person name="Wiebenga A."/>
            <person name="Kun R.S."/>
            <person name="Lubbers R.J."/>
            <person name="Makela M.R."/>
            <person name="Barry K."/>
            <person name="Chovatia M."/>
            <person name="Clum A."/>
            <person name="Daum C."/>
            <person name="Haridas S."/>
            <person name="He G."/>
            <person name="LaButti K."/>
            <person name="Lipzen A."/>
            <person name="Mondo S."/>
            <person name="Riley R."/>
            <person name="Salamov A."/>
            <person name="Simmons B.A."/>
            <person name="Magnuson J.K."/>
            <person name="Henrissat B."/>
            <person name="Mortensen U.H."/>
            <person name="Larsen T.O."/>
            <person name="Devries R.P."/>
            <person name="Grigoriev I.V."/>
            <person name="Machida M."/>
            <person name="Baker S.E."/>
            <person name="Andersen M.R."/>
        </authorList>
    </citation>
    <scope>NUCLEOTIDE SEQUENCE [LARGE SCALE GENOMIC DNA]</scope>
    <source>
        <strain evidence="1 2">CBS 117625</strain>
    </source>
</reference>
<keyword evidence="2" id="KW-1185">Reference proteome</keyword>
<protein>
    <submittedName>
        <fullName evidence="1">Uncharacterized protein</fullName>
    </submittedName>
</protein>
<organism evidence="1 2">
    <name type="scientific">Aspergillus pseudotamarii</name>
    <dbReference type="NCBI Taxonomy" id="132259"/>
    <lineage>
        <taxon>Eukaryota</taxon>
        <taxon>Fungi</taxon>
        <taxon>Dikarya</taxon>
        <taxon>Ascomycota</taxon>
        <taxon>Pezizomycotina</taxon>
        <taxon>Eurotiomycetes</taxon>
        <taxon>Eurotiomycetidae</taxon>
        <taxon>Eurotiales</taxon>
        <taxon>Aspergillaceae</taxon>
        <taxon>Aspergillus</taxon>
        <taxon>Aspergillus subgen. Circumdati</taxon>
    </lineage>
</organism>